<evidence type="ECO:0000313" key="2">
    <source>
        <dbReference type="Proteomes" id="UP000005551"/>
    </source>
</evidence>
<reference evidence="1 2" key="1">
    <citation type="submission" date="2012-05" db="EMBL/GenBank/DDBJ databases">
        <title>Genome sequence of Nitritalea halalkaliphila LW7.</title>
        <authorList>
            <person name="Jangir P.K."/>
            <person name="Singh A."/>
            <person name="Shivaji S."/>
            <person name="Sharma R."/>
        </authorList>
    </citation>
    <scope>NUCLEOTIDE SEQUENCE [LARGE SCALE GENOMIC DNA]</scope>
    <source>
        <strain evidence="1 2">LW7</strain>
    </source>
</reference>
<name>I5C5V6_9BACT</name>
<protein>
    <submittedName>
        <fullName evidence="1">Exonuclease RNase T and DNA polymerase III</fullName>
    </submittedName>
</protein>
<proteinExistence type="predicted"/>
<dbReference type="InterPro" id="IPR012337">
    <property type="entry name" value="RNaseH-like_sf"/>
</dbReference>
<keyword evidence="2" id="KW-1185">Reference proteome</keyword>
<comment type="caution">
    <text evidence="1">The sequence shown here is derived from an EMBL/GenBank/DDBJ whole genome shotgun (WGS) entry which is preliminary data.</text>
</comment>
<dbReference type="AlphaFoldDB" id="I5C5V6"/>
<keyword evidence="1" id="KW-0378">Hydrolase</keyword>
<dbReference type="SUPFAM" id="SSF53098">
    <property type="entry name" value="Ribonuclease H-like"/>
    <property type="match status" value="1"/>
</dbReference>
<gene>
    <name evidence="1" type="ORF">A3SI_08009</name>
</gene>
<sequence length="41" mass="4356">MPTEDRHTAGGDALATARLLQQLLQLAKKKGIRTLGALIQG</sequence>
<accession>I5C5V6</accession>
<organism evidence="1 2">
    <name type="scientific">Nitritalea halalkaliphila LW7</name>
    <dbReference type="NCBI Taxonomy" id="1189621"/>
    <lineage>
        <taxon>Bacteria</taxon>
        <taxon>Pseudomonadati</taxon>
        <taxon>Bacteroidota</taxon>
        <taxon>Cytophagia</taxon>
        <taxon>Cytophagales</taxon>
        <taxon>Cyclobacteriaceae</taxon>
        <taxon>Nitritalea</taxon>
    </lineage>
</organism>
<keyword evidence="1" id="KW-0540">Nuclease</keyword>
<dbReference type="GO" id="GO:0004527">
    <property type="term" value="F:exonuclease activity"/>
    <property type="evidence" value="ECO:0007669"/>
    <property type="project" value="UniProtKB-KW"/>
</dbReference>
<evidence type="ECO:0000313" key="1">
    <source>
        <dbReference type="EMBL" id="EIM77208.1"/>
    </source>
</evidence>
<keyword evidence="1" id="KW-0269">Exonuclease</keyword>
<dbReference type="Proteomes" id="UP000005551">
    <property type="component" value="Unassembled WGS sequence"/>
</dbReference>
<dbReference type="EMBL" id="AJYA01000016">
    <property type="protein sequence ID" value="EIM77208.1"/>
    <property type="molecule type" value="Genomic_DNA"/>
</dbReference>